<keyword evidence="4 6" id="KW-0378">Hydrolase</keyword>
<gene>
    <name evidence="6" type="ORF">FB473_001363</name>
</gene>
<dbReference type="GO" id="GO:0004157">
    <property type="term" value="F:dihydropyrimidinase activity"/>
    <property type="evidence" value="ECO:0007669"/>
    <property type="project" value="UniProtKB-EC"/>
</dbReference>
<comment type="caution">
    <text evidence="6">The sequence shown here is derived from an EMBL/GenBank/DDBJ whole genome shotgun (WGS) entry which is preliminary data.</text>
</comment>
<dbReference type="InterPro" id="IPR011059">
    <property type="entry name" value="Metal-dep_hydrolase_composite"/>
</dbReference>
<proteinExistence type="inferred from homology"/>
<dbReference type="InterPro" id="IPR032466">
    <property type="entry name" value="Metal_Hydrolase"/>
</dbReference>
<keyword evidence="7" id="KW-1185">Reference proteome</keyword>
<dbReference type="SUPFAM" id="SSF51338">
    <property type="entry name" value="Composite domain of metallo-dependent hydrolases"/>
    <property type="match status" value="1"/>
</dbReference>
<keyword evidence="3" id="KW-0479">Metal-binding</keyword>
<dbReference type="NCBIfam" id="TIGR02033">
    <property type="entry name" value="D-hydantoinase"/>
    <property type="match status" value="1"/>
</dbReference>
<reference evidence="6 7" key="1">
    <citation type="submission" date="2020-02" db="EMBL/GenBank/DDBJ databases">
        <title>Sequencing the genomes of 1000 actinobacteria strains.</title>
        <authorList>
            <person name="Klenk H.-P."/>
        </authorList>
    </citation>
    <scope>NUCLEOTIDE SEQUENCE [LARGE SCALE GENOMIC DNA]</scope>
    <source>
        <strain evidence="6 7">DSM 19609</strain>
    </source>
</reference>
<evidence type="ECO:0000256" key="4">
    <source>
        <dbReference type="ARBA" id="ARBA00022801"/>
    </source>
</evidence>
<dbReference type="RefSeq" id="WP_167165860.1">
    <property type="nucleotide sequence ID" value="NZ_BAAAOO010000015.1"/>
</dbReference>
<dbReference type="Gene3D" id="2.30.40.10">
    <property type="entry name" value="Urease, subunit C, domain 1"/>
    <property type="match status" value="1"/>
</dbReference>
<dbReference type="InterPro" id="IPR011778">
    <property type="entry name" value="Hydantoinase/dihydroPyrase"/>
</dbReference>
<evidence type="ECO:0000313" key="7">
    <source>
        <dbReference type="Proteomes" id="UP000749311"/>
    </source>
</evidence>
<dbReference type="EC" id="3.5.2.2" evidence="6"/>
<comment type="similarity">
    <text evidence="2">Belongs to the metallo-dependent hydrolases superfamily. Hydantoinase/dihydropyrimidinase family.</text>
</comment>
<dbReference type="PANTHER" id="PTHR11647">
    <property type="entry name" value="HYDRANTOINASE/DIHYDROPYRIMIDINASE FAMILY MEMBER"/>
    <property type="match status" value="1"/>
</dbReference>
<name>A0ABX0SE90_9ACTN</name>
<evidence type="ECO:0000259" key="5">
    <source>
        <dbReference type="Pfam" id="PF01979"/>
    </source>
</evidence>
<feature type="domain" description="Amidohydrolase-related" evidence="5">
    <location>
        <begin position="49"/>
        <end position="439"/>
    </location>
</feature>
<evidence type="ECO:0000256" key="1">
    <source>
        <dbReference type="ARBA" id="ARBA00001947"/>
    </source>
</evidence>
<dbReference type="EMBL" id="JAAMOZ010000001">
    <property type="protein sequence ID" value="NIH56718.1"/>
    <property type="molecule type" value="Genomic_DNA"/>
</dbReference>
<sequence length="469" mass="50740">MSTIITNGTVVAEHGTETTDLRIDGERITAVGHVTPEPGDEVIDATGCLVLPGGIDTHTHLDLATQGTVTSDDFTTGTRAAVAGGTTLVMDFATAQKGETLAEGLANWHAKADGRSWCDYAFHLAMLEWPTGRAAEIAAIADQGVTSFKMYMAYRPAMMVEDDEIMQALQATRTFGGTIGLHAENGRLIDELTSDRVAHDEVSAYYHQHTHPVEVEREAINRLGTISHLADDAPCYVVHLSSADGLAEVNRARQFGAPMVAETCPQYLLLDAGSYGRPDSDLRETAGFVISPPLRERTNQDALWVALADGGIQFIGTDHCPFNLDGQKDKGGNDFRHIPNGAPGIQLRMALLYTYGVVPGRLSLERYAQVNATNAAKYFGLYPRKGVLAPGSDADVLVYDPRGTWTVRHDDLLENVDYSPYEGFRIEGRVRQVLVRGRLAVDDGRLTEAGPVGGFVACGQSQPLADRSR</sequence>
<evidence type="ECO:0000313" key="6">
    <source>
        <dbReference type="EMBL" id="NIH56718.1"/>
    </source>
</evidence>
<dbReference type="CDD" id="cd01314">
    <property type="entry name" value="D-HYD"/>
    <property type="match status" value="1"/>
</dbReference>
<dbReference type="InterPro" id="IPR050378">
    <property type="entry name" value="Metallo-dep_Hydrolases_sf"/>
</dbReference>
<comment type="cofactor">
    <cofactor evidence="1">
        <name>Zn(2+)</name>
        <dbReference type="ChEBI" id="CHEBI:29105"/>
    </cofactor>
</comment>
<dbReference type="Pfam" id="PF01979">
    <property type="entry name" value="Amidohydro_1"/>
    <property type="match status" value="1"/>
</dbReference>
<dbReference type="PANTHER" id="PTHR11647:SF1">
    <property type="entry name" value="COLLAPSIN RESPONSE MEDIATOR PROTEIN"/>
    <property type="match status" value="1"/>
</dbReference>
<protein>
    <submittedName>
        <fullName evidence="6">Dihydropyrimidinase</fullName>
        <ecNumber evidence="6">3.5.2.2</ecNumber>
    </submittedName>
</protein>
<dbReference type="Proteomes" id="UP000749311">
    <property type="component" value="Unassembled WGS sequence"/>
</dbReference>
<dbReference type="SUPFAM" id="SSF51556">
    <property type="entry name" value="Metallo-dependent hydrolases"/>
    <property type="match status" value="1"/>
</dbReference>
<accession>A0ABX0SE90</accession>
<evidence type="ECO:0000256" key="2">
    <source>
        <dbReference type="ARBA" id="ARBA00008829"/>
    </source>
</evidence>
<dbReference type="InterPro" id="IPR006680">
    <property type="entry name" value="Amidohydro-rel"/>
</dbReference>
<dbReference type="Gene3D" id="3.20.20.140">
    <property type="entry name" value="Metal-dependent hydrolases"/>
    <property type="match status" value="1"/>
</dbReference>
<organism evidence="6 7">
    <name type="scientific">Brooklawnia cerclae</name>
    <dbReference type="NCBI Taxonomy" id="349934"/>
    <lineage>
        <taxon>Bacteria</taxon>
        <taxon>Bacillati</taxon>
        <taxon>Actinomycetota</taxon>
        <taxon>Actinomycetes</taxon>
        <taxon>Propionibacteriales</taxon>
        <taxon>Propionibacteriaceae</taxon>
        <taxon>Brooklawnia</taxon>
    </lineage>
</organism>
<evidence type="ECO:0000256" key="3">
    <source>
        <dbReference type="ARBA" id="ARBA00022723"/>
    </source>
</evidence>